<dbReference type="EMBL" id="JAAAMV010000003">
    <property type="protein sequence ID" value="NBD23618.1"/>
    <property type="molecule type" value="Genomic_DNA"/>
</dbReference>
<feature type="transmembrane region" description="Helical" evidence="1">
    <location>
        <begin position="7"/>
        <end position="25"/>
    </location>
</feature>
<proteinExistence type="predicted"/>
<dbReference type="SUPFAM" id="SSF52266">
    <property type="entry name" value="SGNH hydrolase"/>
    <property type="match status" value="1"/>
</dbReference>
<keyword evidence="1" id="KW-0472">Membrane</keyword>
<feature type="domain" description="SGNH hydrolase-type esterase" evidence="2">
    <location>
        <begin position="62"/>
        <end position="245"/>
    </location>
</feature>
<dbReference type="InterPro" id="IPR013830">
    <property type="entry name" value="SGNH_hydro"/>
</dbReference>
<evidence type="ECO:0000256" key="1">
    <source>
        <dbReference type="SAM" id="Phobius"/>
    </source>
</evidence>
<accession>A0ABW9XLZ0</accession>
<dbReference type="Pfam" id="PF13472">
    <property type="entry name" value="Lipase_GDSL_2"/>
    <property type="match status" value="1"/>
</dbReference>
<dbReference type="RefSeq" id="WP_161742288.1">
    <property type="nucleotide sequence ID" value="NZ_JAAAMV010000003.1"/>
</dbReference>
<sequence>MKRRSVVLFSAPISVAVIFFIFWMYPSHDRSELSPKPALNKPSIVQKLQKVAATKGKVTIVALGSSVTRGSGASGYKTTWPNRLFDFLDAMKPLSHKIEIVNDGNPGFTTKHMLDNTAQINEIIRSKPDLVLFETCILNDVKAPLPIETTLSNLDAIVEKLQTGLPNALIVVQSPNPERDNDAKNKLGLSYSDYAEKTKQHAAEKKWIYLDVYNEFFVSLKENNLKLQDVISQDGIHPNDRGYEIWCGIVSEFLMTYR</sequence>
<dbReference type="PANTHER" id="PTHR30383">
    <property type="entry name" value="THIOESTERASE 1/PROTEASE 1/LYSOPHOSPHOLIPASE L1"/>
    <property type="match status" value="1"/>
</dbReference>
<evidence type="ECO:0000313" key="3">
    <source>
        <dbReference type="EMBL" id="NBD23618.1"/>
    </source>
</evidence>
<keyword evidence="4" id="KW-1185">Reference proteome</keyword>
<dbReference type="Gene3D" id="3.40.50.1110">
    <property type="entry name" value="SGNH hydrolase"/>
    <property type="match status" value="1"/>
</dbReference>
<keyword evidence="1" id="KW-0812">Transmembrane</keyword>
<comment type="caution">
    <text evidence="3">The sequence shown here is derived from an EMBL/GenBank/DDBJ whole genome shotgun (WGS) entry which is preliminary data.</text>
</comment>
<keyword evidence="1" id="KW-1133">Transmembrane helix</keyword>
<evidence type="ECO:0000259" key="2">
    <source>
        <dbReference type="Pfam" id="PF13472"/>
    </source>
</evidence>
<dbReference type="InterPro" id="IPR036514">
    <property type="entry name" value="SGNH_hydro_sf"/>
</dbReference>
<protein>
    <recommendedName>
        <fullName evidence="2">SGNH hydrolase-type esterase domain-containing protein</fullName>
    </recommendedName>
</protein>
<evidence type="ECO:0000313" key="4">
    <source>
        <dbReference type="Proteomes" id="UP000665561"/>
    </source>
</evidence>
<name>A0ABW9XLZ0_9BACL</name>
<reference evidence="3 4" key="1">
    <citation type="submission" date="2020-01" db="EMBL/GenBank/DDBJ databases">
        <title>Paenibacillus soybeanensis sp. nov. isolated from the nodules of soybean (Glycine max(L.) Merr).</title>
        <authorList>
            <person name="Wang H."/>
        </authorList>
    </citation>
    <scope>NUCLEOTIDE SEQUENCE [LARGE SCALE GENOMIC DNA]</scope>
    <source>
        <strain evidence="3 4">T1</strain>
    </source>
</reference>
<dbReference type="Proteomes" id="UP000665561">
    <property type="component" value="Unassembled WGS sequence"/>
</dbReference>
<organism evidence="3 4">
    <name type="scientific">Paenibacillus glycinis</name>
    <dbReference type="NCBI Taxonomy" id="2697035"/>
    <lineage>
        <taxon>Bacteria</taxon>
        <taxon>Bacillati</taxon>
        <taxon>Bacillota</taxon>
        <taxon>Bacilli</taxon>
        <taxon>Bacillales</taxon>
        <taxon>Paenibacillaceae</taxon>
        <taxon>Paenibacillus</taxon>
    </lineage>
</organism>
<dbReference type="InterPro" id="IPR051532">
    <property type="entry name" value="Ester_Hydrolysis_Enzymes"/>
</dbReference>
<gene>
    <name evidence="3" type="ORF">GT019_07015</name>
</gene>
<dbReference type="CDD" id="cd00229">
    <property type="entry name" value="SGNH_hydrolase"/>
    <property type="match status" value="1"/>
</dbReference>